<sequence length="46" mass="5081">MIALRAMSPGDRPERDAAVVARSDVPRALSDPKGGDLTGRYRRSRR</sequence>
<comment type="caution">
    <text evidence="1">The sequence shown here is derived from an EMBL/GenBank/DDBJ whole genome shotgun (WGS) entry which is preliminary data.</text>
</comment>
<gene>
    <name evidence="1" type="ORF">WKI67_19970</name>
</gene>
<evidence type="ECO:0000313" key="1">
    <source>
        <dbReference type="EMBL" id="MEJ8635657.1"/>
    </source>
</evidence>
<dbReference type="Proteomes" id="UP001377168">
    <property type="component" value="Unassembled WGS sequence"/>
</dbReference>
<protein>
    <submittedName>
        <fullName evidence="1">Uncharacterized protein</fullName>
    </submittedName>
</protein>
<name>A0ACC6PW86_9ACTN</name>
<keyword evidence="2" id="KW-1185">Reference proteome</keyword>
<evidence type="ECO:0000313" key="2">
    <source>
        <dbReference type="Proteomes" id="UP001377168"/>
    </source>
</evidence>
<proteinExistence type="predicted"/>
<accession>A0ACC6PW86</accession>
<reference evidence="1" key="1">
    <citation type="submission" date="2024-03" db="EMBL/GenBank/DDBJ databases">
        <title>Novel Streptomyces species of biotechnological and ecological value are a feature of Machair soil.</title>
        <authorList>
            <person name="Prole J.R."/>
            <person name="Goodfellow M."/>
            <person name="Allenby N."/>
            <person name="Ward A.C."/>
        </authorList>
    </citation>
    <scope>NUCLEOTIDE SEQUENCE</scope>
    <source>
        <strain evidence="1">MS2.AVA.5</strain>
    </source>
</reference>
<dbReference type="EMBL" id="JBBKAJ010000022">
    <property type="protein sequence ID" value="MEJ8635657.1"/>
    <property type="molecule type" value="Genomic_DNA"/>
</dbReference>
<organism evidence="1 2">
    <name type="scientific">Streptomyces achmelvichensis</name>
    <dbReference type="NCBI Taxonomy" id="3134111"/>
    <lineage>
        <taxon>Bacteria</taxon>
        <taxon>Bacillati</taxon>
        <taxon>Actinomycetota</taxon>
        <taxon>Actinomycetes</taxon>
        <taxon>Kitasatosporales</taxon>
        <taxon>Streptomycetaceae</taxon>
        <taxon>Streptomyces</taxon>
    </lineage>
</organism>